<reference evidence="4 5" key="1">
    <citation type="submission" date="2014-11" db="EMBL/GenBank/DDBJ databases">
        <title>Genome sequence and analysis of novel Kurthia sp.</title>
        <authorList>
            <person name="Lawson J.N."/>
            <person name="Gonzalez J.E."/>
            <person name="Rinauldi L."/>
            <person name="Xuan Z."/>
            <person name="Firman A."/>
            <person name="Shaddox L."/>
            <person name="Trudeau A."/>
            <person name="Shah S."/>
            <person name="Reiman D."/>
        </authorList>
    </citation>
    <scope>NUCLEOTIDE SEQUENCE [LARGE SCALE GENOMIC DNA]</scope>
    <source>
        <strain evidence="4 5">3B1D</strain>
    </source>
</reference>
<evidence type="ECO:0000259" key="3">
    <source>
        <dbReference type="Pfam" id="PF00857"/>
    </source>
</evidence>
<feature type="domain" description="Isochorismatase-like" evidence="3">
    <location>
        <begin position="30"/>
        <end position="204"/>
    </location>
</feature>
<keyword evidence="2" id="KW-0378">Hydrolase</keyword>
<dbReference type="Gene3D" id="3.40.50.850">
    <property type="entry name" value="Isochorismatase-like"/>
    <property type="match status" value="1"/>
</dbReference>
<organism evidence="4 5">
    <name type="scientific">Candidatus Kurthia intestinigallinarum</name>
    <dbReference type="NCBI Taxonomy" id="1562256"/>
    <lineage>
        <taxon>Bacteria</taxon>
        <taxon>Bacillati</taxon>
        <taxon>Bacillota</taxon>
        <taxon>Bacilli</taxon>
        <taxon>Bacillales</taxon>
        <taxon>Caryophanaceae</taxon>
        <taxon>Kurthia</taxon>
    </lineage>
</organism>
<proteinExistence type="inferred from homology"/>
<dbReference type="InterPro" id="IPR036380">
    <property type="entry name" value="Isochorismatase-like_sf"/>
</dbReference>
<evidence type="ECO:0000313" key="5">
    <source>
        <dbReference type="Proteomes" id="UP000288623"/>
    </source>
</evidence>
<dbReference type="Proteomes" id="UP000288623">
    <property type="component" value="Unassembled WGS sequence"/>
</dbReference>
<name>A0A433RSB4_9BACL</name>
<comment type="similarity">
    <text evidence="1">Belongs to the isochorismatase family.</text>
</comment>
<dbReference type="OrthoDB" id="257098at2"/>
<comment type="caution">
    <text evidence="4">The sequence shown here is derived from an EMBL/GenBank/DDBJ whole genome shotgun (WGS) entry which is preliminary data.</text>
</comment>
<dbReference type="PIRSF" id="PIRSF001111">
    <property type="entry name" value="Isochorismatase"/>
    <property type="match status" value="1"/>
</dbReference>
<dbReference type="RefSeq" id="WP_126990546.1">
    <property type="nucleotide sequence ID" value="NZ_JTFC01000031.1"/>
</dbReference>
<evidence type="ECO:0000256" key="2">
    <source>
        <dbReference type="ARBA" id="ARBA00022801"/>
    </source>
</evidence>
<sequence length="217" mass="24863">MSIPKIQSYPMPKAEEVNEKINWKVDAKRSVLLVHDMQNYFLSYYDQTQAPIPELIANIQRIKELCATLEIPVVYTAQPGDQHAEDRALLTDFWGDGLREDDTITAITPALAPTQKDTVMTKWRYSAFKKSNLEELMKDVWERDQLMICGIYAHIGCLLTAAEAFMYDIQPFYITDAVADFSEEDHLMGIRYAREKCAATLQTRQLIAQLEAQLAHV</sequence>
<dbReference type="InterPro" id="IPR016291">
    <property type="entry name" value="Isochorismatase"/>
</dbReference>
<evidence type="ECO:0000256" key="1">
    <source>
        <dbReference type="ARBA" id="ARBA00006336"/>
    </source>
</evidence>
<dbReference type="InterPro" id="IPR000868">
    <property type="entry name" value="Isochorismatase-like_dom"/>
</dbReference>
<dbReference type="EMBL" id="JTFC01000031">
    <property type="protein sequence ID" value="RUS55050.1"/>
    <property type="molecule type" value="Genomic_DNA"/>
</dbReference>
<dbReference type="PANTHER" id="PTHR43540:SF3">
    <property type="entry name" value="ENTEROBACTIN SYNTHASE COMPONENT B"/>
    <property type="match status" value="1"/>
</dbReference>
<dbReference type="SUPFAM" id="SSF52499">
    <property type="entry name" value="Isochorismatase-like hydrolases"/>
    <property type="match status" value="1"/>
</dbReference>
<protein>
    <submittedName>
        <fullName evidence="4">2,3-dihydro-2,3-dihydroxybenzoate synthetase</fullName>
    </submittedName>
</protein>
<accession>A0A433RSB4</accession>
<dbReference type="PRINTS" id="PR01398">
    <property type="entry name" value="ISCHRISMTASE"/>
</dbReference>
<evidence type="ECO:0000313" key="4">
    <source>
        <dbReference type="EMBL" id="RUS55050.1"/>
    </source>
</evidence>
<keyword evidence="5" id="KW-1185">Reference proteome</keyword>
<gene>
    <name evidence="4" type="ORF">QI30_08750</name>
</gene>
<dbReference type="Pfam" id="PF00857">
    <property type="entry name" value="Isochorismatase"/>
    <property type="match status" value="1"/>
</dbReference>
<dbReference type="GO" id="GO:0008908">
    <property type="term" value="F:isochorismatase activity"/>
    <property type="evidence" value="ECO:0007669"/>
    <property type="project" value="InterPro"/>
</dbReference>
<dbReference type="PANTHER" id="PTHR43540">
    <property type="entry name" value="PEROXYUREIDOACRYLATE/UREIDOACRYLATE AMIDOHYDROLASE-RELATED"/>
    <property type="match status" value="1"/>
</dbReference>
<dbReference type="InterPro" id="IPR050272">
    <property type="entry name" value="Isochorismatase-like_hydrls"/>
</dbReference>
<dbReference type="AlphaFoldDB" id="A0A433RSB4"/>